<accession>A0A944DHI1</accession>
<dbReference type="EMBL" id="JAGGOB010000008">
    <property type="protein sequence ID" value="MBT2327798.1"/>
    <property type="molecule type" value="Genomic_DNA"/>
</dbReference>
<evidence type="ECO:0000313" key="1">
    <source>
        <dbReference type="EMBL" id="MBT2327798.1"/>
    </source>
</evidence>
<organism evidence="1 2">
    <name type="scientific">Pseudomonas fluorescens</name>
    <dbReference type="NCBI Taxonomy" id="294"/>
    <lineage>
        <taxon>Bacteria</taxon>
        <taxon>Pseudomonadati</taxon>
        <taxon>Pseudomonadota</taxon>
        <taxon>Gammaproteobacteria</taxon>
        <taxon>Pseudomonadales</taxon>
        <taxon>Pseudomonadaceae</taxon>
        <taxon>Pseudomonas</taxon>
    </lineage>
</organism>
<proteinExistence type="predicted"/>
<dbReference type="RefSeq" id="WP_214917125.1">
    <property type="nucleotide sequence ID" value="NZ_JAGGNX010000019.1"/>
</dbReference>
<reference evidence="1" key="1">
    <citation type="submission" date="2021-03" db="EMBL/GenBank/DDBJ databases">
        <title>Genomic analysis provides insights into the functional capacity of soil bacteria communities inhabiting an altitudinal gradient in the Atacama Desert.</title>
        <authorList>
            <person name="Gonzalez M."/>
            <person name="Maldonado J."/>
            <person name="Maza F."/>
            <person name="Hodar C."/>
            <person name="Cortes M."/>
            <person name="Palma R."/>
            <person name="Andreani C."/>
            <person name="Gaete A."/>
            <person name="Vasquez-Dean J."/>
            <person name="Acuna V."/>
            <person name="Aguado M."/>
            <person name="Mandakovic D."/>
            <person name="Latorre M."/>
            <person name="Orellana A."/>
            <person name="Gutierrez R."/>
            <person name="Montecino M."/>
            <person name="Allende M."/>
            <person name="Maass A."/>
            <person name="Cambiazo V."/>
        </authorList>
    </citation>
    <scope>NUCLEOTIDE SEQUENCE</scope>
    <source>
        <strain evidence="1">ISL-25</strain>
    </source>
</reference>
<dbReference type="Proteomes" id="UP000692896">
    <property type="component" value="Unassembled WGS sequence"/>
</dbReference>
<protein>
    <submittedName>
        <fullName evidence="1">Uncharacterized protein</fullName>
    </submittedName>
</protein>
<name>A0A944DHI1_PSEFL</name>
<comment type="caution">
    <text evidence="1">The sequence shown here is derived from an EMBL/GenBank/DDBJ whole genome shotgun (WGS) entry which is preliminary data.</text>
</comment>
<gene>
    <name evidence="1" type="ORF">J7E47_03600</name>
</gene>
<sequence>MENEEPSVPTSRTVHRIMATACAGFEHDCRQARKGLRVSMAVNVFGMGTLIPNNLADDVEDANTTQPGENHASYSLAATGFLGRAAAA</sequence>
<dbReference type="AlphaFoldDB" id="A0A944DHI1"/>
<evidence type="ECO:0000313" key="2">
    <source>
        <dbReference type="Proteomes" id="UP000692896"/>
    </source>
</evidence>